<dbReference type="CDD" id="cd08432">
    <property type="entry name" value="PBP2_GcdR_TrpI_HvrB_AmpR_like"/>
    <property type="match status" value="1"/>
</dbReference>
<dbReference type="EMBL" id="JALBUU010000028">
    <property type="protein sequence ID" value="MCI0755428.1"/>
    <property type="molecule type" value="Genomic_DNA"/>
</dbReference>
<feature type="region of interest" description="Disordered" evidence="5">
    <location>
        <begin position="307"/>
        <end position="330"/>
    </location>
</feature>
<comment type="caution">
    <text evidence="7">The sequence shown here is derived from an EMBL/GenBank/DDBJ whole genome shotgun (WGS) entry which is preliminary data.</text>
</comment>
<evidence type="ECO:0000256" key="2">
    <source>
        <dbReference type="ARBA" id="ARBA00023015"/>
    </source>
</evidence>
<dbReference type="Pfam" id="PF03466">
    <property type="entry name" value="LysR_substrate"/>
    <property type="match status" value="1"/>
</dbReference>
<feature type="compositionally biased region" description="Low complexity" evidence="5">
    <location>
        <begin position="308"/>
        <end position="322"/>
    </location>
</feature>
<comment type="similarity">
    <text evidence="1">Belongs to the LysR transcriptional regulatory family.</text>
</comment>
<gene>
    <name evidence="7" type="ORF">MON41_17035</name>
</gene>
<dbReference type="PRINTS" id="PR00039">
    <property type="entry name" value="HTHLYSR"/>
</dbReference>
<keyword evidence="3" id="KW-0238">DNA-binding</keyword>
<evidence type="ECO:0000256" key="4">
    <source>
        <dbReference type="ARBA" id="ARBA00023163"/>
    </source>
</evidence>
<name>A0ABS9W872_9PROT</name>
<dbReference type="InterPro" id="IPR036390">
    <property type="entry name" value="WH_DNA-bd_sf"/>
</dbReference>
<accession>A0ABS9W872</accession>
<dbReference type="RefSeq" id="WP_120010260.1">
    <property type="nucleotide sequence ID" value="NZ_JALBUU010000028.1"/>
</dbReference>
<evidence type="ECO:0000313" key="8">
    <source>
        <dbReference type="Proteomes" id="UP001201985"/>
    </source>
</evidence>
<keyword evidence="4" id="KW-0804">Transcription</keyword>
<feature type="domain" description="HTH lysR-type" evidence="6">
    <location>
        <begin position="6"/>
        <end position="63"/>
    </location>
</feature>
<dbReference type="PANTHER" id="PTHR30537:SF26">
    <property type="entry name" value="GLYCINE CLEAVAGE SYSTEM TRANSCRIPTIONAL ACTIVATOR"/>
    <property type="match status" value="1"/>
</dbReference>
<evidence type="ECO:0000256" key="3">
    <source>
        <dbReference type="ARBA" id="ARBA00023125"/>
    </source>
</evidence>
<dbReference type="Pfam" id="PF00126">
    <property type="entry name" value="HTH_1"/>
    <property type="match status" value="1"/>
</dbReference>
<dbReference type="InterPro" id="IPR058163">
    <property type="entry name" value="LysR-type_TF_proteobact-type"/>
</dbReference>
<dbReference type="SUPFAM" id="SSF46785">
    <property type="entry name" value="Winged helix' DNA-binding domain"/>
    <property type="match status" value="1"/>
</dbReference>
<organism evidence="7 8">
    <name type="scientific">Teichococcus vastitatis</name>
    <dbReference type="NCBI Taxonomy" id="2307076"/>
    <lineage>
        <taxon>Bacteria</taxon>
        <taxon>Pseudomonadati</taxon>
        <taxon>Pseudomonadota</taxon>
        <taxon>Alphaproteobacteria</taxon>
        <taxon>Acetobacterales</taxon>
        <taxon>Roseomonadaceae</taxon>
        <taxon>Roseomonas</taxon>
    </lineage>
</organism>
<dbReference type="InterPro" id="IPR000847">
    <property type="entry name" value="LysR_HTH_N"/>
</dbReference>
<evidence type="ECO:0000256" key="5">
    <source>
        <dbReference type="SAM" id="MobiDB-lite"/>
    </source>
</evidence>
<dbReference type="Proteomes" id="UP001201985">
    <property type="component" value="Unassembled WGS sequence"/>
</dbReference>
<dbReference type="InterPro" id="IPR036388">
    <property type="entry name" value="WH-like_DNA-bd_sf"/>
</dbReference>
<sequence>MPNKLPPLASLRAFEAAARHLSFTRAAEDLLVTPGAVSQQVKQLEDWLGVALFRRLPKGVLLTDAGQLYGGELRDVFSRLALASERVRRYAASPVLTISTSPSLAARWLIPRLGEFRARHADIDVRIEVNPAPTDFARENVDVAIRHGPGPSWPGLQADLLFPTVLFPVCSPLLAETGPPLRVPADLAHVTLLHEDPWFDALGRIQDLTWSAWLAAVGAGGVDASRGLHFAQTHMSLQAALAGQGVALGTQLLAGEDLRAGRLVRPLPQEVRTEHSYWFVCPEGAVTRPRIAAFRAWLLEEAARERNAAAAGCGGKPATTRRGAGRRKRA</sequence>
<reference evidence="7 8" key="1">
    <citation type="submission" date="2022-03" db="EMBL/GenBank/DDBJ databases">
        <title>Complete genome analysis of Roseomonas KG 17.1 : a prolific producer of plant growth promoters.</title>
        <authorList>
            <person name="Saadouli I."/>
            <person name="Najjari A."/>
            <person name="Mosbah A."/>
            <person name="Ouzari H.I."/>
        </authorList>
    </citation>
    <scope>NUCLEOTIDE SEQUENCE [LARGE SCALE GENOMIC DNA]</scope>
    <source>
        <strain evidence="7 8">KG17-1</strain>
    </source>
</reference>
<dbReference type="SUPFAM" id="SSF53850">
    <property type="entry name" value="Periplasmic binding protein-like II"/>
    <property type="match status" value="1"/>
</dbReference>
<dbReference type="PROSITE" id="PS50931">
    <property type="entry name" value="HTH_LYSR"/>
    <property type="match status" value="1"/>
</dbReference>
<evidence type="ECO:0000256" key="1">
    <source>
        <dbReference type="ARBA" id="ARBA00009437"/>
    </source>
</evidence>
<dbReference type="PANTHER" id="PTHR30537">
    <property type="entry name" value="HTH-TYPE TRANSCRIPTIONAL REGULATOR"/>
    <property type="match status" value="1"/>
</dbReference>
<evidence type="ECO:0000259" key="6">
    <source>
        <dbReference type="PROSITE" id="PS50931"/>
    </source>
</evidence>
<dbReference type="Gene3D" id="3.40.190.10">
    <property type="entry name" value="Periplasmic binding protein-like II"/>
    <property type="match status" value="2"/>
</dbReference>
<proteinExistence type="inferred from homology"/>
<dbReference type="Gene3D" id="1.10.10.10">
    <property type="entry name" value="Winged helix-like DNA-binding domain superfamily/Winged helix DNA-binding domain"/>
    <property type="match status" value="1"/>
</dbReference>
<dbReference type="NCBIfam" id="NF008352">
    <property type="entry name" value="PRK11139.1"/>
    <property type="match status" value="1"/>
</dbReference>
<protein>
    <submittedName>
        <fullName evidence="7">Transcriptional regulator GcvA</fullName>
    </submittedName>
</protein>
<evidence type="ECO:0000313" key="7">
    <source>
        <dbReference type="EMBL" id="MCI0755428.1"/>
    </source>
</evidence>
<keyword evidence="8" id="KW-1185">Reference proteome</keyword>
<dbReference type="InterPro" id="IPR005119">
    <property type="entry name" value="LysR_subst-bd"/>
</dbReference>
<keyword evidence="2" id="KW-0805">Transcription regulation</keyword>